<dbReference type="Pfam" id="PF07748">
    <property type="entry name" value="Glyco_hydro_38C"/>
    <property type="match status" value="1"/>
</dbReference>
<dbReference type="GO" id="GO:0030246">
    <property type="term" value="F:carbohydrate binding"/>
    <property type="evidence" value="ECO:0007669"/>
    <property type="project" value="InterPro"/>
</dbReference>
<dbReference type="EMBL" id="CCKQ01008046">
    <property type="protein sequence ID" value="CDW79486.1"/>
    <property type="molecule type" value="Genomic_DNA"/>
</dbReference>
<evidence type="ECO:0000256" key="6">
    <source>
        <dbReference type="ARBA" id="ARBA00023295"/>
    </source>
</evidence>
<name>A0A078ACC2_STYLE</name>
<dbReference type="OMA" id="YFYRTVN"/>
<dbReference type="PANTHER" id="PTHR11607:SF28">
    <property type="entry name" value="EPIDIDYMIS-SPECIFIC ALPHA-MANNOSIDASE"/>
    <property type="match status" value="1"/>
</dbReference>
<dbReference type="InterPro" id="IPR050843">
    <property type="entry name" value="Glycosyl_Hydrlase_38"/>
</dbReference>
<dbReference type="GO" id="GO:0005764">
    <property type="term" value="C:lysosome"/>
    <property type="evidence" value="ECO:0007669"/>
    <property type="project" value="TreeGrafter"/>
</dbReference>
<dbReference type="Gene3D" id="2.70.98.30">
    <property type="entry name" value="Golgi alpha-mannosidase II, domain 4"/>
    <property type="match status" value="1"/>
</dbReference>
<dbReference type="InterPro" id="IPR027291">
    <property type="entry name" value="Glyco_hydro_38_N_sf"/>
</dbReference>
<keyword evidence="7" id="KW-0732">Signal</keyword>
<keyword evidence="4 9" id="KW-0378">Hydrolase</keyword>
<evidence type="ECO:0000256" key="5">
    <source>
        <dbReference type="ARBA" id="ARBA00022833"/>
    </source>
</evidence>
<dbReference type="PANTHER" id="PTHR11607">
    <property type="entry name" value="ALPHA-MANNOSIDASE"/>
    <property type="match status" value="1"/>
</dbReference>
<dbReference type="GO" id="GO:0046872">
    <property type="term" value="F:metal ion binding"/>
    <property type="evidence" value="ECO:0007669"/>
    <property type="project" value="UniProtKB-KW"/>
</dbReference>
<feature type="chain" id="PRO_5001729411" evidence="7">
    <location>
        <begin position="22"/>
        <end position="1086"/>
    </location>
</feature>
<dbReference type="InterPro" id="IPR011013">
    <property type="entry name" value="Gal_mutarotase_sf_dom"/>
</dbReference>
<dbReference type="OrthoDB" id="2016903at2759"/>
<dbReference type="SUPFAM" id="SSF88688">
    <property type="entry name" value="Families 57/38 glycoside transferase middle domain"/>
    <property type="match status" value="1"/>
</dbReference>
<feature type="signal peptide" evidence="7">
    <location>
        <begin position="1"/>
        <end position="21"/>
    </location>
</feature>
<evidence type="ECO:0000259" key="8">
    <source>
        <dbReference type="SMART" id="SM00872"/>
    </source>
</evidence>
<evidence type="ECO:0000256" key="7">
    <source>
        <dbReference type="SAM" id="SignalP"/>
    </source>
</evidence>
<evidence type="ECO:0000256" key="2">
    <source>
        <dbReference type="ARBA" id="ARBA00009792"/>
    </source>
</evidence>
<keyword evidence="10" id="KW-1185">Reference proteome</keyword>
<accession>A0A078ACC2</accession>
<evidence type="ECO:0000313" key="9">
    <source>
        <dbReference type="EMBL" id="CDW79486.1"/>
    </source>
</evidence>
<dbReference type="GO" id="GO:0006013">
    <property type="term" value="P:mannose metabolic process"/>
    <property type="evidence" value="ECO:0007669"/>
    <property type="project" value="InterPro"/>
</dbReference>
<dbReference type="AlphaFoldDB" id="A0A078ACC2"/>
<dbReference type="Pfam" id="PF01074">
    <property type="entry name" value="Glyco_hydro_38N"/>
    <property type="match status" value="1"/>
</dbReference>
<dbReference type="InterPro" id="IPR011330">
    <property type="entry name" value="Glyco_hydro/deAcase_b/a-brl"/>
</dbReference>
<reference evidence="9 10" key="1">
    <citation type="submission" date="2014-06" db="EMBL/GenBank/DDBJ databases">
        <authorList>
            <person name="Swart Estienne"/>
        </authorList>
    </citation>
    <scope>NUCLEOTIDE SEQUENCE [LARGE SCALE GENOMIC DNA]</scope>
    <source>
        <strain evidence="9 10">130c</strain>
    </source>
</reference>
<dbReference type="InterPro" id="IPR011682">
    <property type="entry name" value="Glyco_hydro_38_C"/>
</dbReference>
<dbReference type="SMART" id="SM00872">
    <property type="entry name" value="Alpha-mann_mid"/>
    <property type="match status" value="1"/>
</dbReference>
<protein>
    <submittedName>
        <fullName evidence="9">Glycosyl hydrolases family 38 protein</fullName>
    </submittedName>
</protein>
<sequence>MMHKYFSYLVTLLISIQVIQAQLGGQNPSPFSTNIIPRDSDYLRQILAPGGTPKTNQNQQKFSEKPFKYEDQEPFSKLVIHIIPHSHTDPGWLNTPENYYKASVIPILNSVMKYLKEDENTTFIYAEMYFFEQWWNVQNNQTKSDVAQYIKDGRLEIVNGGWVASDEACPLYFDLLENIKRGHDFLKKQFGFTPKVAWHADSFGHSSQTAKLFKELGFEAFFFGRMKDEYKERMIQTQDMAFIWNPKFVGIDSDYQAHDGIYSHLTHNIYATPCDIGIGSPRQLQTFDFDGFIRRNFKVEGNKRIIRCLEDFTMGYKTQNILMMFGDDFAYSDAKVTFNFIDRFTEKIAQFTDRYVFKYSTFSRYLKDLKEELKYRNLKLNAYSGDFLPLKMFHYEHYWNGFYTSRPNHKDQIRQFTQLAQYSLNEYVQYQLSQDKLENLEVVYYSQKLMEEWALLMHHDTITGTSIEYVMRQHIDQVKLLNYQNTDFLNRQVSGNIYQGLFENLRIDYHNIQDDHDNPLIFGFQTVIYTLIHNPNTYNQFGVRLRVLDVQLHYKVRVWDWTNRQFNDVKIDVLNLKNYEQNDYADLFVALNIAPFSHEIFEITYGLKPFRQLQKFEKNQLSKLDNQQEYDQTSALIEDEIIIEESSGNELVFEKPDTNESTQETQHQNIHREIGFKDSCLLAVDDANSREIKFILKDLVHNMTVKLTFQFKYYSSYVGYKDQGGIYVFKTKQSESSYFSDELILIQKQSGDYQTSIQFTYKSRAKNTLSIVTVYLTRNEDGCGDIEFDVKRDGLDVNVEATVNFSSEDIQNNGIFYTDSNGLEYVKRLRRNGLEEIDLKSTAPANFYPINTGIFIENNQKSLQMIVMNDRPQAGSGFRDGIIELLFNRRVLTADGLGNPELLNEMNERSEPIRTHNKYFIRFTKSREQAFKAITERTIKTLNPVRMFNANRFNSEKAQQNDFSRIRQHQYELSKILNQLDIVDYKLIPDSEFEIVLLWLQQFNHNKSSLKIVNREHAKKIIELICKISDKQEVDISMNILQGNCNQNRNFEFTKSTGQHLKLNEEHQNEYSLYKIITIQIMLNKT</sequence>
<dbReference type="InterPro" id="IPR028995">
    <property type="entry name" value="Glyco_hydro_57/38_cen_sf"/>
</dbReference>
<keyword evidence="6" id="KW-0326">Glycosidase</keyword>
<dbReference type="InterPro" id="IPR000602">
    <property type="entry name" value="Glyco_hydro_38_N"/>
</dbReference>
<evidence type="ECO:0000256" key="3">
    <source>
        <dbReference type="ARBA" id="ARBA00022723"/>
    </source>
</evidence>
<dbReference type="SUPFAM" id="SSF74650">
    <property type="entry name" value="Galactose mutarotase-like"/>
    <property type="match status" value="1"/>
</dbReference>
<dbReference type="InParanoid" id="A0A078ACC2"/>
<keyword evidence="3" id="KW-0479">Metal-binding</keyword>
<feature type="domain" description="Glycoside hydrolase family 38 central" evidence="8">
    <location>
        <begin position="397"/>
        <end position="478"/>
    </location>
</feature>
<dbReference type="InterPro" id="IPR015341">
    <property type="entry name" value="Glyco_hydro_38_cen"/>
</dbReference>
<dbReference type="GO" id="GO:0004559">
    <property type="term" value="F:alpha-mannosidase activity"/>
    <property type="evidence" value="ECO:0007669"/>
    <property type="project" value="InterPro"/>
</dbReference>
<keyword evidence="5" id="KW-0862">Zinc</keyword>
<dbReference type="Gene3D" id="1.20.1270.50">
    <property type="entry name" value="Glycoside hydrolase family 38, central domain"/>
    <property type="match status" value="1"/>
</dbReference>
<evidence type="ECO:0000313" key="10">
    <source>
        <dbReference type="Proteomes" id="UP000039865"/>
    </source>
</evidence>
<dbReference type="InterPro" id="IPR037094">
    <property type="entry name" value="Glyco_hydro_38_cen_sf"/>
</dbReference>
<evidence type="ECO:0000256" key="4">
    <source>
        <dbReference type="ARBA" id="ARBA00022801"/>
    </source>
</evidence>
<comment type="similarity">
    <text evidence="2">Belongs to the glycosyl hydrolase 38 family.</text>
</comment>
<dbReference type="Gene3D" id="3.20.110.10">
    <property type="entry name" value="Glycoside hydrolase 38, N terminal domain"/>
    <property type="match status" value="1"/>
</dbReference>
<gene>
    <name evidence="9" type="primary">Contig14461.g15406</name>
    <name evidence="9" type="ORF">STYLEM_8474</name>
</gene>
<organism evidence="9 10">
    <name type="scientific">Stylonychia lemnae</name>
    <name type="common">Ciliate</name>
    <dbReference type="NCBI Taxonomy" id="5949"/>
    <lineage>
        <taxon>Eukaryota</taxon>
        <taxon>Sar</taxon>
        <taxon>Alveolata</taxon>
        <taxon>Ciliophora</taxon>
        <taxon>Intramacronucleata</taxon>
        <taxon>Spirotrichea</taxon>
        <taxon>Stichotrichia</taxon>
        <taxon>Sporadotrichida</taxon>
        <taxon>Oxytrichidae</taxon>
        <taxon>Stylonychinae</taxon>
        <taxon>Stylonychia</taxon>
    </lineage>
</organism>
<dbReference type="Pfam" id="PF09261">
    <property type="entry name" value="Alpha-mann_mid"/>
    <property type="match status" value="1"/>
</dbReference>
<dbReference type="SUPFAM" id="SSF88713">
    <property type="entry name" value="Glycoside hydrolase/deacetylase"/>
    <property type="match status" value="1"/>
</dbReference>
<comment type="cofactor">
    <cofactor evidence="1">
        <name>Zn(2+)</name>
        <dbReference type="ChEBI" id="CHEBI:29105"/>
    </cofactor>
</comment>
<evidence type="ECO:0000256" key="1">
    <source>
        <dbReference type="ARBA" id="ARBA00001947"/>
    </source>
</evidence>
<dbReference type="Proteomes" id="UP000039865">
    <property type="component" value="Unassembled WGS sequence"/>
</dbReference>
<proteinExistence type="inferred from homology"/>